<gene>
    <name evidence="2" type="ORF">DUNSADRAFT_16388</name>
</gene>
<comment type="caution">
    <text evidence="2">The sequence shown here is derived from an EMBL/GenBank/DDBJ whole genome shotgun (WGS) entry which is preliminary data.</text>
</comment>
<feature type="compositionally biased region" description="Low complexity" evidence="1">
    <location>
        <begin position="12"/>
        <end position="31"/>
    </location>
</feature>
<keyword evidence="3" id="KW-1185">Reference proteome</keyword>
<evidence type="ECO:0000256" key="1">
    <source>
        <dbReference type="SAM" id="MobiDB-lite"/>
    </source>
</evidence>
<protein>
    <recommendedName>
        <fullName evidence="4">Encoded protein</fullName>
    </recommendedName>
</protein>
<reference evidence="2" key="1">
    <citation type="submission" date="2017-08" db="EMBL/GenBank/DDBJ databases">
        <authorList>
            <person name="Polle J.E."/>
            <person name="Barry K."/>
            <person name="Cushman J."/>
            <person name="Schmutz J."/>
            <person name="Tran D."/>
            <person name="Hathwaick L.T."/>
            <person name="Yim W.C."/>
            <person name="Jenkins J."/>
            <person name="Mckie-Krisberg Z.M."/>
            <person name="Prochnik S."/>
            <person name="Lindquist E."/>
            <person name="Dockter R.B."/>
            <person name="Adam C."/>
            <person name="Molina H."/>
            <person name="Bunkerborg J."/>
            <person name="Jin E."/>
            <person name="Buchheim M."/>
            <person name="Magnuson J."/>
        </authorList>
    </citation>
    <scope>NUCLEOTIDE SEQUENCE</scope>
    <source>
        <strain evidence="2">CCAP 19/18</strain>
    </source>
</reference>
<dbReference type="Proteomes" id="UP000815325">
    <property type="component" value="Unassembled WGS sequence"/>
</dbReference>
<evidence type="ECO:0000313" key="2">
    <source>
        <dbReference type="EMBL" id="KAF5829230.1"/>
    </source>
</evidence>
<feature type="region of interest" description="Disordered" evidence="1">
    <location>
        <begin position="1"/>
        <end position="38"/>
    </location>
</feature>
<proteinExistence type="predicted"/>
<evidence type="ECO:0000313" key="3">
    <source>
        <dbReference type="Proteomes" id="UP000815325"/>
    </source>
</evidence>
<feature type="non-terminal residue" evidence="2">
    <location>
        <position position="1"/>
    </location>
</feature>
<dbReference type="EMBL" id="MU070188">
    <property type="protein sequence ID" value="KAF5829230.1"/>
    <property type="molecule type" value="Genomic_DNA"/>
</dbReference>
<name>A0ABQ7G3P1_DUNSA</name>
<evidence type="ECO:0008006" key="4">
    <source>
        <dbReference type="Google" id="ProtNLM"/>
    </source>
</evidence>
<accession>A0ABQ7G3P1</accession>
<sequence>PVPATSLPLLHPQAATAAAAPPAPGAASGPPVRMALPGMPGVPPTAAAAQLPPQIVVMQPDGTFHTVPAPGPEGQQKLRWLCRRCFMCTYDRPWVTKPSTHEKE</sequence>
<feature type="non-terminal residue" evidence="2">
    <location>
        <position position="104"/>
    </location>
</feature>
<organism evidence="2 3">
    <name type="scientific">Dunaliella salina</name>
    <name type="common">Green alga</name>
    <name type="synonym">Protococcus salinus</name>
    <dbReference type="NCBI Taxonomy" id="3046"/>
    <lineage>
        <taxon>Eukaryota</taxon>
        <taxon>Viridiplantae</taxon>
        <taxon>Chlorophyta</taxon>
        <taxon>core chlorophytes</taxon>
        <taxon>Chlorophyceae</taxon>
        <taxon>CS clade</taxon>
        <taxon>Chlamydomonadales</taxon>
        <taxon>Dunaliellaceae</taxon>
        <taxon>Dunaliella</taxon>
    </lineage>
</organism>